<evidence type="ECO:0000313" key="8">
    <source>
        <dbReference type="EMBL" id="MBC2652588.1"/>
    </source>
</evidence>
<dbReference type="GO" id="GO:0042597">
    <property type="term" value="C:periplasmic space"/>
    <property type="evidence" value="ECO:0007669"/>
    <property type="project" value="InterPro"/>
</dbReference>
<dbReference type="GO" id="GO:0005506">
    <property type="term" value="F:iron ion binding"/>
    <property type="evidence" value="ECO:0007669"/>
    <property type="project" value="InterPro"/>
</dbReference>
<dbReference type="GO" id="GO:0022900">
    <property type="term" value="P:electron transport chain"/>
    <property type="evidence" value="ECO:0007669"/>
    <property type="project" value="InterPro"/>
</dbReference>
<dbReference type="Gene3D" id="1.20.120.10">
    <property type="entry name" value="Cytochrome c/b562"/>
    <property type="match status" value="1"/>
</dbReference>
<dbReference type="GO" id="GO:0009055">
    <property type="term" value="F:electron transfer activity"/>
    <property type="evidence" value="ECO:0007669"/>
    <property type="project" value="InterPro"/>
</dbReference>
<dbReference type="EMBL" id="JACLAU010000022">
    <property type="protein sequence ID" value="MBC2652588.1"/>
    <property type="molecule type" value="Genomic_DNA"/>
</dbReference>
<evidence type="ECO:0000313" key="9">
    <source>
        <dbReference type="Proteomes" id="UP000520156"/>
    </source>
</evidence>
<feature type="binding site" description="covalent" evidence="7">
    <location>
        <position position="140"/>
    </location>
    <ligand>
        <name>heme c</name>
        <dbReference type="ChEBI" id="CHEBI:61717"/>
    </ligand>
</feature>
<feature type="binding site" description="axial binding residue" evidence="6">
    <location>
        <position position="144"/>
    </location>
    <ligand>
        <name>heme c</name>
        <dbReference type="ChEBI" id="CHEBI:61717"/>
    </ligand>
    <ligandPart>
        <name>Fe</name>
        <dbReference type="ChEBI" id="CHEBI:18248"/>
    </ligandPart>
</feature>
<dbReference type="InterPro" id="IPR015984">
    <property type="entry name" value="Cyt_c_prime_subgr"/>
</dbReference>
<dbReference type="GO" id="GO:0020037">
    <property type="term" value="F:heme binding"/>
    <property type="evidence" value="ECO:0007669"/>
    <property type="project" value="InterPro"/>
</dbReference>
<evidence type="ECO:0000256" key="1">
    <source>
        <dbReference type="ARBA" id="ARBA00022448"/>
    </source>
</evidence>
<dbReference type="InterPro" id="IPR002321">
    <property type="entry name" value="Cyt_c_II"/>
</dbReference>
<sequence>MNTRLLAVAALSALLLGGCTDTSPGGQAVRARHEHFEELGKAMKEIDGQLKADTPTSATVRVAADKIAELAPRVKTWFPAGSGPQDGKRTDAKAEVWTRNADFGTAATRLEAAAVALKAAVEGGDAAMVRAAVKNVGAACKNCHDAFKTD</sequence>
<dbReference type="PRINTS" id="PR00608">
    <property type="entry name" value="CYTCHROMECII"/>
</dbReference>
<dbReference type="PROSITE" id="PS51257">
    <property type="entry name" value="PROKAR_LIPOPROTEIN"/>
    <property type="match status" value="1"/>
</dbReference>
<dbReference type="Pfam" id="PF01322">
    <property type="entry name" value="Cytochrom_C_2"/>
    <property type="match status" value="1"/>
</dbReference>
<keyword evidence="5 6" id="KW-0408">Iron</keyword>
<dbReference type="InterPro" id="IPR012127">
    <property type="entry name" value="Cyt_c_prime"/>
</dbReference>
<dbReference type="PROSITE" id="PS51009">
    <property type="entry name" value="CYTCII"/>
    <property type="match status" value="1"/>
</dbReference>
<proteinExistence type="predicted"/>
<keyword evidence="4" id="KW-0249">Electron transport</keyword>
<dbReference type="Proteomes" id="UP000520156">
    <property type="component" value="Unassembled WGS sequence"/>
</dbReference>
<gene>
    <name evidence="8" type="ORF">H7F49_12830</name>
</gene>
<accession>A0A7X1F900</accession>
<keyword evidence="1" id="KW-0813">Transport</keyword>
<protein>
    <submittedName>
        <fullName evidence="8">Cytochrome c</fullName>
    </submittedName>
</protein>
<keyword evidence="3 6" id="KW-0479">Metal-binding</keyword>
<dbReference type="InterPro" id="IPR010980">
    <property type="entry name" value="Cyt_c/b562"/>
</dbReference>
<evidence type="ECO:0000256" key="2">
    <source>
        <dbReference type="ARBA" id="ARBA00022617"/>
    </source>
</evidence>
<dbReference type="RefSeq" id="WP_185683998.1">
    <property type="nucleotide sequence ID" value="NZ_JACLAU010000022.1"/>
</dbReference>
<evidence type="ECO:0000256" key="3">
    <source>
        <dbReference type="ARBA" id="ARBA00022723"/>
    </source>
</evidence>
<dbReference type="SUPFAM" id="SSF47175">
    <property type="entry name" value="Cytochromes"/>
    <property type="match status" value="1"/>
</dbReference>
<dbReference type="PIRSF" id="PIRSF000027">
    <property type="entry name" value="Cytc_c_prime"/>
    <property type="match status" value="1"/>
</dbReference>
<reference evidence="8 9" key="1">
    <citation type="submission" date="2020-08" db="EMBL/GenBank/DDBJ databases">
        <title>The genome sequence of Novosphingobium flavum 4Y4.</title>
        <authorList>
            <person name="Liu Y."/>
        </authorList>
    </citation>
    <scope>NUCLEOTIDE SEQUENCE [LARGE SCALE GENOMIC DNA]</scope>
    <source>
        <strain evidence="8 9">4Y4</strain>
    </source>
</reference>
<evidence type="ECO:0000256" key="7">
    <source>
        <dbReference type="PIRSR" id="PIRSR000027-2"/>
    </source>
</evidence>
<comment type="PTM">
    <text evidence="7">Binds 1 heme group per subunit.</text>
</comment>
<feature type="binding site" description="covalent" evidence="7">
    <location>
        <position position="143"/>
    </location>
    <ligand>
        <name>heme c</name>
        <dbReference type="ChEBI" id="CHEBI:61717"/>
    </ligand>
</feature>
<evidence type="ECO:0000256" key="6">
    <source>
        <dbReference type="PIRSR" id="PIRSR000027-1"/>
    </source>
</evidence>
<dbReference type="AlphaFoldDB" id="A0A7X1F900"/>
<evidence type="ECO:0000256" key="4">
    <source>
        <dbReference type="ARBA" id="ARBA00022982"/>
    </source>
</evidence>
<name>A0A7X1F900_9SPHN</name>
<organism evidence="8 9">
    <name type="scientific">Novosphingobium aerophilum</name>
    <dbReference type="NCBI Taxonomy" id="2839843"/>
    <lineage>
        <taxon>Bacteria</taxon>
        <taxon>Pseudomonadati</taxon>
        <taxon>Pseudomonadota</taxon>
        <taxon>Alphaproteobacteria</taxon>
        <taxon>Sphingomonadales</taxon>
        <taxon>Sphingomonadaceae</taxon>
        <taxon>Novosphingobium</taxon>
    </lineage>
</organism>
<comment type="caution">
    <text evidence="8">The sequence shown here is derived from an EMBL/GenBank/DDBJ whole genome shotgun (WGS) entry which is preliminary data.</text>
</comment>
<evidence type="ECO:0000256" key="5">
    <source>
        <dbReference type="ARBA" id="ARBA00023004"/>
    </source>
</evidence>
<keyword evidence="2 7" id="KW-0349">Heme</keyword>
<keyword evidence="9" id="KW-1185">Reference proteome</keyword>